<proteinExistence type="predicted"/>
<dbReference type="EMBL" id="OGTP01000001">
    <property type="protein sequence ID" value="SPB13375.1"/>
    <property type="molecule type" value="Genomic_DNA"/>
</dbReference>
<sequence>MQSDALDATAGTAHADYRDVHHACAGVVRRRSSQFHFLFWRTLVQKTASAKWSGGIKDGKGFISTQTGVLNEAPYGFKSRFEEGPGTNPEELIGAAHAGCFTMALSLQLEMAGMKAESLETKSTVTLDKDGEGFTITACQLDLKAKIPGADKAAFDKAAQAAKEGCPVSKLFAGNAKITLNAELVS</sequence>
<dbReference type="GO" id="GO:0006979">
    <property type="term" value="P:response to oxidative stress"/>
    <property type="evidence" value="ECO:0007669"/>
    <property type="project" value="InterPro"/>
</dbReference>
<dbReference type="NCBIfam" id="TIGR03562">
    <property type="entry name" value="osmo_induc_OsmC"/>
    <property type="match status" value="1"/>
</dbReference>
<dbReference type="SUPFAM" id="SSF82784">
    <property type="entry name" value="OsmC-like"/>
    <property type="match status" value="1"/>
</dbReference>
<dbReference type="InterPro" id="IPR019904">
    <property type="entry name" value="Peroxiredoxin_OsmC"/>
</dbReference>
<reference evidence="2" key="1">
    <citation type="submission" date="2018-01" db="EMBL/GenBank/DDBJ databases">
        <authorList>
            <person name="Peeters C."/>
        </authorList>
    </citation>
    <scope>NUCLEOTIDE SEQUENCE [LARGE SCALE GENOMIC DNA]</scope>
</reference>
<dbReference type="GO" id="GO:0004601">
    <property type="term" value="F:peroxidase activity"/>
    <property type="evidence" value="ECO:0007669"/>
    <property type="project" value="InterPro"/>
</dbReference>
<organism evidence="1 2">
    <name type="scientific">Caballeronia novacaledonica</name>
    <dbReference type="NCBI Taxonomy" id="1544861"/>
    <lineage>
        <taxon>Bacteria</taxon>
        <taxon>Pseudomonadati</taxon>
        <taxon>Pseudomonadota</taxon>
        <taxon>Betaproteobacteria</taxon>
        <taxon>Burkholderiales</taxon>
        <taxon>Burkholderiaceae</taxon>
        <taxon>Caballeronia</taxon>
    </lineage>
</organism>
<dbReference type="PANTHER" id="PTHR42830:SF1">
    <property type="entry name" value="OSMOTICALLY INDUCIBLE FAMILY PROTEIN"/>
    <property type="match status" value="1"/>
</dbReference>
<dbReference type="InterPro" id="IPR003718">
    <property type="entry name" value="OsmC/Ohr_fam"/>
</dbReference>
<keyword evidence="2" id="KW-1185">Reference proteome</keyword>
<dbReference type="Pfam" id="PF02566">
    <property type="entry name" value="OsmC"/>
    <property type="match status" value="1"/>
</dbReference>
<dbReference type="AlphaFoldDB" id="A0A2U3HZY4"/>
<dbReference type="PANTHER" id="PTHR42830">
    <property type="entry name" value="OSMOTICALLY INDUCIBLE FAMILY PROTEIN"/>
    <property type="match status" value="1"/>
</dbReference>
<gene>
    <name evidence="1" type="ORF">NOV72_00673</name>
</gene>
<dbReference type="InterPro" id="IPR036102">
    <property type="entry name" value="OsmC/Ohrsf"/>
</dbReference>
<evidence type="ECO:0000313" key="1">
    <source>
        <dbReference type="EMBL" id="SPB13375.1"/>
    </source>
</evidence>
<dbReference type="InterPro" id="IPR052707">
    <property type="entry name" value="OsmC_Ohr_Peroxiredoxin"/>
</dbReference>
<accession>A0A2U3HZY4</accession>
<protein>
    <submittedName>
        <fullName evidence="1">Peroxiredoxin</fullName>
    </submittedName>
</protein>
<dbReference type="InterPro" id="IPR015946">
    <property type="entry name" value="KH_dom-like_a/b"/>
</dbReference>
<dbReference type="Proteomes" id="UP000238169">
    <property type="component" value="Unassembled WGS sequence"/>
</dbReference>
<name>A0A2U3HZY4_9BURK</name>
<evidence type="ECO:0000313" key="2">
    <source>
        <dbReference type="Proteomes" id="UP000238169"/>
    </source>
</evidence>
<dbReference type="Gene3D" id="3.30.300.20">
    <property type="match status" value="1"/>
</dbReference>